<dbReference type="Proteomes" id="UP000194474">
    <property type="component" value="Unassembled WGS sequence"/>
</dbReference>
<dbReference type="EMBL" id="FXWK01000002">
    <property type="protein sequence ID" value="SMQ86223.1"/>
    <property type="molecule type" value="Genomic_DNA"/>
</dbReference>
<accession>A0A1Y6GA15</accession>
<dbReference type="OrthoDB" id="7949706at2"/>
<keyword evidence="3" id="KW-1185">Reference proteome</keyword>
<gene>
    <name evidence="2" type="ORF">SAMN06295905_3527</name>
</gene>
<evidence type="ECO:0000256" key="1">
    <source>
        <dbReference type="SAM" id="SignalP"/>
    </source>
</evidence>
<keyword evidence="1" id="KW-0732">Signal</keyword>
<feature type="signal peptide" evidence="1">
    <location>
        <begin position="1"/>
        <end position="21"/>
    </location>
</feature>
<sequence length="282" mass="30387">MPRRLATLFAIPLLLPAMGHAQGVGEPAPLRDCRALLKLTRGELIATPDTSVEDVTGGCRFTCIGFVADFGVRFDVEEMILLSPNLLEVFPRNETLVSADLTLNGFSVEFAPQQKLDLQLVYTTEPDALTAELERVAIDAGELGRFEISASLSEFDNTALDMILAPDESGRIHDFRIALEDNGIVDRLLGPLFIGTDKSVIKQQIGVSTLVRDLPEQMISMASAEAIVRFITALPEPTGNWSLEFESAGGLPLNALNSASALEFLASLPADAAISATADYRP</sequence>
<feature type="chain" id="PRO_5012712308" description="DUF2125 domain-containing protein" evidence="1">
    <location>
        <begin position="22"/>
        <end position="282"/>
    </location>
</feature>
<dbReference type="AlphaFoldDB" id="A0A1Y6GA15"/>
<evidence type="ECO:0000313" key="3">
    <source>
        <dbReference type="Proteomes" id="UP000194474"/>
    </source>
</evidence>
<reference evidence="3" key="1">
    <citation type="submission" date="2017-04" db="EMBL/GenBank/DDBJ databases">
        <authorList>
            <person name="Varghese N."/>
            <person name="Submissions S."/>
        </authorList>
    </citation>
    <scope>NUCLEOTIDE SEQUENCE [LARGE SCALE GENOMIC DNA]</scope>
</reference>
<dbReference type="RefSeq" id="WP_086471821.1">
    <property type="nucleotide sequence ID" value="NZ_FXWK01000002.1"/>
</dbReference>
<organism evidence="2 3">
    <name type="scientific">Devosia lucknowensis</name>
    <dbReference type="NCBI Taxonomy" id="1096929"/>
    <lineage>
        <taxon>Bacteria</taxon>
        <taxon>Pseudomonadati</taxon>
        <taxon>Pseudomonadota</taxon>
        <taxon>Alphaproteobacteria</taxon>
        <taxon>Hyphomicrobiales</taxon>
        <taxon>Devosiaceae</taxon>
        <taxon>Devosia</taxon>
    </lineage>
</organism>
<name>A0A1Y6GA15_9HYPH</name>
<evidence type="ECO:0000313" key="2">
    <source>
        <dbReference type="EMBL" id="SMQ86223.1"/>
    </source>
</evidence>
<protein>
    <recommendedName>
        <fullName evidence="4">DUF2125 domain-containing protein</fullName>
    </recommendedName>
</protein>
<evidence type="ECO:0008006" key="4">
    <source>
        <dbReference type="Google" id="ProtNLM"/>
    </source>
</evidence>
<proteinExistence type="predicted"/>